<proteinExistence type="predicted"/>
<dbReference type="STRING" id="888268.A0A1E5VP35"/>
<dbReference type="PANTHER" id="PTHR31390:SF0">
    <property type="entry name" value="DOMAIN PROTEIN, PUTATIVE (DUF3527)-RELATED"/>
    <property type="match status" value="1"/>
</dbReference>
<dbReference type="AlphaFoldDB" id="A0A1E5VP35"/>
<dbReference type="InterPro" id="IPR021916">
    <property type="entry name" value="DUF3527"/>
</dbReference>
<evidence type="ECO:0000256" key="1">
    <source>
        <dbReference type="SAM" id="MobiDB-lite"/>
    </source>
</evidence>
<organism evidence="2 3">
    <name type="scientific">Dichanthelium oligosanthes</name>
    <dbReference type="NCBI Taxonomy" id="888268"/>
    <lineage>
        <taxon>Eukaryota</taxon>
        <taxon>Viridiplantae</taxon>
        <taxon>Streptophyta</taxon>
        <taxon>Embryophyta</taxon>
        <taxon>Tracheophyta</taxon>
        <taxon>Spermatophyta</taxon>
        <taxon>Magnoliopsida</taxon>
        <taxon>Liliopsida</taxon>
        <taxon>Poales</taxon>
        <taxon>Poaceae</taxon>
        <taxon>PACMAD clade</taxon>
        <taxon>Panicoideae</taxon>
        <taxon>Panicodae</taxon>
        <taxon>Paniceae</taxon>
        <taxon>Dichantheliinae</taxon>
        <taxon>Dichanthelium</taxon>
    </lineage>
</organism>
<dbReference type="Proteomes" id="UP000095767">
    <property type="component" value="Unassembled WGS sequence"/>
</dbReference>
<feature type="compositionally biased region" description="Polar residues" evidence="1">
    <location>
        <begin position="326"/>
        <end position="359"/>
    </location>
</feature>
<dbReference type="EMBL" id="LWDX02033872">
    <property type="protein sequence ID" value="OEL26834.1"/>
    <property type="molecule type" value="Genomic_DNA"/>
</dbReference>
<dbReference type="PANTHER" id="PTHR31390">
    <property type="entry name" value="EXPRESSED PROTEIN"/>
    <property type="match status" value="1"/>
</dbReference>
<dbReference type="OrthoDB" id="1939710at2759"/>
<keyword evidence="3" id="KW-1185">Reference proteome</keyword>
<accession>A0A1E5VP35</accession>
<evidence type="ECO:0000313" key="3">
    <source>
        <dbReference type="Proteomes" id="UP000095767"/>
    </source>
</evidence>
<evidence type="ECO:0000313" key="2">
    <source>
        <dbReference type="EMBL" id="OEL26834.1"/>
    </source>
</evidence>
<gene>
    <name evidence="2" type="ORF">BAE44_0012147</name>
</gene>
<reference evidence="2 3" key="1">
    <citation type="submission" date="2016-09" db="EMBL/GenBank/DDBJ databases">
        <title>The draft genome of Dichanthelium oligosanthes: A C3 panicoid grass species.</title>
        <authorList>
            <person name="Studer A.J."/>
            <person name="Schnable J.C."/>
            <person name="Brutnell T.P."/>
        </authorList>
    </citation>
    <scope>NUCLEOTIDE SEQUENCE [LARGE SCALE GENOMIC DNA]</scope>
    <source>
        <strain evidence="3">cv. Kellogg 1175</strain>
        <tissue evidence="2">Leaf</tissue>
    </source>
</reference>
<protein>
    <submittedName>
        <fullName evidence="2">Uncharacterized protein</fullName>
    </submittedName>
</protein>
<comment type="caution">
    <text evidence="2">The sequence shown here is derived from an EMBL/GenBank/DDBJ whole genome shotgun (WGS) entry which is preliminary data.</text>
</comment>
<name>A0A1E5VP35_9POAL</name>
<dbReference type="Pfam" id="PF12043">
    <property type="entry name" value="DUF3527"/>
    <property type="match status" value="2"/>
</dbReference>
<feature type="region of interest" description="Disordered" evidence="1">
    <location>
        <begin position="248"/>
        <end position="268"/>
    </location>
</feature>
<feature type="region of interest" description="Disordered" evidence="1">
    <location>
        <begin position="1"/>
        <end position="38"/>
    </location>
</feature>
<feature type="region of interest" description="Disordered" evidence="1">
    <location>
        <begin position="312"/>
        <end position="359"/>
    </location>
</feature>
<sequence length="786" mass="86456">MNLDRPDGEAPVSSMGQDAGLKHEDHSGTGASPGISQTSCCIDEENESRNRRYHQLKYSESNSGELRLDYVPNFHCKSLPTSRRKTSAEQSIVGKRGSMYQSSSEISRIRKIQEGRRKIDSAFDGDAFLLFDIVDASSRPSTSGAYLHSHWKRRSGAKSSVETTHRINRASKDFLDLSFRELPDDNFKLDRPRLDSTMLKNEGGDGFLEISFEKEITEGGPCRHAAPYLLDVESGKCAETNYQLKTSECPSENNCDERGRDSASSSKLMSAKVSSFDGTCPSGSVQNHIIENNAKARSSPFKKMLDPIMKSKSLRSPSLIKKGDPNSITGPSTRKNSMSRKSLLSDFSRTEQASNCQPNGEVQRIASALSPAHLQAVLRLDSKNGVQVSEFYVEGLEESFSARNWKTGNELNSIYTFHSGGKRSSAAGRISKDGGWNLPPIVGQLQVSSYLCSEVGKDGTVNNSVITEFVSYDIAHARRIVEKTQCTETPQQPVCSAVDKSISGESPQMINLMDLHKTGRNNSDVSTSCPWSEEDLYPHLEIAATVIEVPFSKDKSKEMKKGSSPCTVKVVTPSGLHGLPSESGASPSHLLDRWRYGGGCDCGGWDMACPIDVLGNAYDDNWAESITKNAKHPMELFVQALKLVLLANICVRMLEHPFIDLTPNKSSCDVQPFLKQGSKEELPALSMKANGKGQFLVDFHARLSALQAFSVCISLLHCSEASIAITLEKGKHKLYSSSLKFLLEEDVRHLIEAVTAEEKKQQKKNRREKAPPSVVLDPPFSPIGRV</sequence>
<feature type="region of interest" description="Disordered" evidence="1">
    <location>
        <begin position="757"/>
        <end position="786"/>
    </location>
</feature>